<dbReference type="FunFam" id="1.10.10.10:FF:000001">
    <property type="entry name" value="LysR family transcriptional regulator"/>
    <property type="match status" value="1"/>
</dbReference>
<dbReference type="InterPro" id="IPR000847">
    <property type="entry name" value="LysR_HTH_N"/>
</dbReference>
<dbReference type="Proteomes" id="UP000321261">
    <property type="component" value="Unassembled WGS sequence"/>
</dbReference>
<dbReference type="SUPFAM" id="SSF46785">
    <property type="entry name" value="Winged helix' DNA-binding domain"/>
    <property type="match status" value="1"/>
</dbReference>
<dbReference type="GO" id="GO:0003700">
    <property type="term" value="F:DNA-binding transcription factor activity"/>
    <property type="evidence" value="ECO:0007669"/>
    <property type="project" value="InterPro"/>
</dbReference>
<evidence type="ECO:0000256" key="5">
    <source>
        <dbReference type="SAM" id="MobiDB-lite"/>
    </source>
</evidence>
<gene>
    <name evidence="7" type="ORF">FHX44_113167</name>
</gene>
<evidence type="ECO:0000256" key="1">
    <source>
        <dbReference type="ARBA" id="ARBA00009437"/>
    </source>
</evidence>
<evidence type="ECO:0000256" key="4">
    <source>
        <dbReference type="ARBA" id="ARBA00023163"/>
    </source>
</evidence>
<dbReference type="GO" id="GO:0000976">
    <property type="term" value="F:transcription cis-regulatory region binding"/>
    <property type="evidence" value="ECO:0007669"/>
    <property type="project" value="TreeGrafter"/>
</dbReference>
<evidence type="ECO:0000313" key="8">
    <source>
        <dbReference type="Proteomes" id="UP000321261"/>
    </source>
</evidence>
<dbReference type="Gene3D" id="3.40.190.290">
    <property type="match status" value="1"/>
</dbReference>
<evidence type="ECO:0000256" key="2">
    <source>
        <dbReference type="ARBA" id="ARBA00023015"/>
    </source>
</evidence>
<keyword evidence="3" id="KW-0238">DNA-binding</keyword>
<evidence type="ECO:0000313" key="7">
    <source>
        <dbReference type="EMBL" id="TWF77262.1"/>
    </source>
</evidence>
<evidence type="ECO:0000256" key="3">
    <source>
        <dbReference type="ARBA" id="ARBA00023125"/>
    </source>
</evidence>
<reference evidence="7 8" key="1">
    <citation type="submission" date="2019-06" db="EMBL/GenBank/DDBJ databases">
        <title>Sequencing the genomes of 1000 actinobacteria strains.</title>
        <authorList>
            <person name="Klenk H.-P."/>
        </authorList>
    </citation>
    <scope>NUCLEOTIDE SEQUENCE [LARGE SCALE GENOMIC DNA]</scope>
    <source>
        <strain evidence="7 8">DSM 45671</strain>
    </source>
</reference>
<comment type="similarity">
    <text evidence="1">Belongs to the LysR transcriptional regulatory family.</text>
</comment>
<name>A0A561SQY6_9PSEU</name>
<keyword evidence="2" id="KW-0805">Transcription regulation</keyword>
<dbReference type="InterPro" id="IPR036390">
    <property type="entry name" value="WH_DNA-bd_sf"/>
</dbReference>
<dbReference type="Gene3D" id="1.10.10.10">
    <property type="entry name" value="Winged helix-like DNA-binding domain superfamily/Winged helix DNA-binding domain"/>
    <property type="match status" value="1"/>
</dbReference>
<keyword evidence="4" id="KW-0804">Transcription</keyword>
<dbReference type="InterPro" id="IPR005119">
    <property type="entry name" value="LysR_subst-bd"/>
</dbReference>
<dbReference type="AlphaFoldDB" id="A0A561SQY6"/>
<dbReference type="PRINTS" id="PR00039">
    <property type="entry name" value="HTHLYSR"/>
</dbReference>
<dbReference type="InterPro" id="IPR036388">
    <property type="entry name" value="WH-like_DNA-bd_sf"/>
</dbReference>
<sequence>MTAPTRIAGAADRPGRGDLVDIRQIQYFTTIVREGSFSRAARKLYVGQPALSKQVQALERELGVELLVRLPDGVRPTLAGARLDGMAQTLLGYVDDIKSAVREAAASLVGTVRLGLSPSLVSGLAGYLEERFAKEHQQARIEIVEALPMFLGEWVEEGRLDLGIFTHQPGHANPHLSVTAVGSDEMLLVGSQGMLSDIGDHATPSVLQSLRLVLTPGFHDLLRSSVELGHVSEDIGSRTDSIHMVRDLVVRGEYCSILPYAFVRDDLDAGILRAVPFAPVLERQLVAVTRAGRQPSPAVRAVVEMVRVRLGEFAELRVRSASTPDGGSVDRSGAAIRPSES</sequence>
<protein>
    <submittedName>
        <fullName evidence="7">LysR family nitrogen assimilation transcriptional regulator</fullName>
    </submittedName>
</protein>
<comment type="caution">
    <text evidence="7">The sequence shown here is derived from an EMBL/GenBank/DDBJ whole genome shotgun (WGS) entry which is preliminary data.</text>
</comment>
<dbReference type="PANTHER" id="PTHR30126:SF98">
    <property type="entry name" value="HTH-TYPE TRANSCRIPTIONAL ACTIVATOR BAUR"/>
    <property type="match status" value="1"/>
</dbReference>
<feature type="domain" description="HTH lysR-type" evidence="6">
    <location>
        <begin position="20"/>
        <end position="77"/>
    </location>
</feature>
<dbReference type="PANTHER" id="PTHR30126">
    <property type="entry name" value="HTH-TYPE TRANSCRIPTIONAL REGULATOR"/>
    <property type="match status" value="1"/>
</dbReference>
<dbReference type="SUPFAM" id="SSF53850">
    <property type="entry name" value="Periplasmic binding protein-like II"/>
    <property type="match status" value="1"/>
</dbReference>
<evidence type="ECO:0000259" key="6">
    <source>
        <dbReference type="PROSITE" id="PS50931"/>
    </source>
</evidence>
<dbReference type="RefSeq" id="WP_170308921.1">
    <property type="nucleotide sequence ID" value="NZ_VIWU01000001.1"/>
</dbReference>
<dbReference type="Pfam" id="PF03466">
    <property type="entry name" value="LysR_substrate"/>
    <property type="match status" value="1"/>
</dbReference>
<dbReference type="PROSITE" id="PS50931">
    <property type="entry name" value="HTH_LYSR"/>
    <property type="match status" value="1"/>
</dbReference>
<dbReference type="Pfam" id="PF00126">
    <property type="entry name" value="HTH_1"/>
    <property type="match status" value="1"/>
</dbReference>
<feature type="region of interest" description="Disordered" evidence="5">
    <location>
        <begin position="321"/>
        <end position="341"/>
    </location>
</feature>
<proteinExistence type="inferred from homology"/>
<dbReference type="EMBL" id="VIWU01000001">
    <property type="protein sequence ID" value="TWF77262.1"/>
    <property type="molecule type" value="Genomic_DNA"/>
</dbReference>
<accession>A0A561SQY6</accession>
<keyword evidence="8" id="KW-1185">Reference proteome</keyword>
<organism evidence="7 8">
    <name type="scientific">Pseudonocardia hierapolitana</name>
    <dbReference type="NCBI Taxonomy" id="1128676"/>
    <lineage>
        <taxon>Bacteria</taxon>
        <taxon>Bacillati</taxon>
        <taxon>Actinomycetota</taxon>
        <taxon>Actinomycetes</taxon>
        <taxon>Pseudonocardiales</taxon>
        <taxon>Pseudonocardiaceae</taxon>
        <taxon>Pseudonocardia</taxon>
    </lineage>
</organism>